<accession>K7L320</accession>
<keyword evidence="1" id="KW-0732">Signal</keyword>
<dbReference type="PaxDb" id="3847-GLYMA07G33740.1"/>
<evidence type="ECO:0000313" key="2">
    <source>
        <dbReference type="EMBL" id="KRH50317.1"/>
    </source>
</evidence>
<dbReference type="Gramene" id="KRH50317">
    <property type="protein sequence ID" value="KRH50317"/>
    <property type="gene ID" value="GLYMA_07G214400"/>
</dbReference>
<dbReference type="EnsemblPlants" id="KRH50317">
    <property type="protein sequence ID" value="KRH50317"/>
    <property type="gene ID" value="GLYMA_07G214400"/>
</dbReference>
<dbReference type="AlphaFoldDB" id="K7L320"/>
<organism evidence="3">
    <name type="scientific">Glycine max</name>
    <name type="common">Soybean</name>
    <name type="synonym">Glycine hispida</name>
    <dbReference type="NCBI Taxonomy" id="3847"/>
    <lineage>
        <taxon>Eukaryota</taxon>
        <taxon>Viridiplantae</taxon>
        <taxon>Streptophyta</taxon>
        <taxon>Embryophyta</taxon>
        <taxon>Tracheophyta</taxon>
        <taxon>Spermatophyta</taxon>
        <taxon>Magnoliopsida</taxon>
        <taxon>eudicotyledons</taxon>
        <taxon>Gunneridae</taxon>
        <taxon>Pentapetalae</taxon>
        <taxon>rosids</taxon>
        <taxon>fabids</taxon>
        <taxon>Fabales</taxon>
        <taxon>Fabaceae</taxon>
        <taxon>Papilionoideae</taxon>
        <taxon>50 kb inversion clade</taxon>
        <taxon>NPAAA clade</taxon>
        <taxon>indigoferoid/millettioid clade</taxon>
        <taxon>Phaseoleae</taxon>
        <taxon>Glycine</taxon>
        <taxon>Glycine subgen. Soja</taxon>
    </lineage>
</organism>
<dbReference type="InParanoid" id="K7L320"/>
<evidence type="ECO:0000313" key="3">
    <source>
        <dbReference type="EnsemblPlants" id="KRH50317"/>
    </source>
</evidence>
<evidence type="ECO:0000256" key="1">
    <source>
        <dbReference type="SAM" id="SignalP"/>
    </source>
</evidence>
<dbReference type="EMBL" id="CM000840">
    <property type="protein sequence ID" value="KRH50317.1"/>
    <property type="molecule type" value="Genomic_DNA"/>
</dbReference>
<feature type="chain" id="PRO_5014581033" evidence="1">
    <location>
        <begin position="20"/>
        <end position="60"/>
    </location>
</feature>
<gene>
    <name evidence="2" type="ORF">GLYMA_07G214400</name>
</gene>
<proteinExistence type="predicted"/>
<dbReference type="Proteomes" id="UP000008827">
    <property type="component" value="Chromosome 7"/>
</dbReference>
<feature type="signal peptide" evidence="1">
    <location>
        <begin position="1"/>
        <end position="19"/>
    </location>
</feature>
<dbReference type="HOGENOM" id="CLU_2946312_0_0_1"/>
<reference evidence="2" key="3">
    <citation type="submission" date="2018-07" db="EMBL/GenBank/DDBJ databases">
        <title>WGS assembly of Glycine max.</title>
        <authorList>
            <person name="Schmutz J."/>
            <person name="Cannon S."/>
            <person name="Schlueter J."/>
            <person name="Ma J."/>
            <person name="Mitros T."/>
            <person name="Nelson W."/>
            <person name="Hyten D."/>
            <person name="Song Q."/>
            <person name="Thelen J."/>
            <person name="Cheng J."/>
            <person name="Xu D."/>
            <person name="Hellsten U."/>
            <person name="May G."/>
            <person name="Yu Y."/>
            <person name="Sakurai T."/>
            <person name="Umezawa T."/>
            <person name="Bhattacharyya M."/>
            <person name="Sandhu D."/>
            <person name="Valliyodan B."/>
            <person name="Lindquist E."/>
            <person name="Peto M."/>
            <person name="Grant D."/>
            <person name="Shu S."/>
            <person name="Goodstein D."/>
            <person name="Barry K."/>
            <person name="Futrell-Griggs M."/>
            <person name="Abernathy B."/>
            <person name="Du J."/>
            <person name="Tian Z."/>
            <person name="Zhu L."/>
            <person name="Gill N."/>
            <person name="Joshi T."/>
            <person name="Libault M."/>
            <person name="Sethuraman A."/>
            <person name="Zhang X."/>
            <person name="Shinozaki K."/>
            <person name="Nguyen H."/>
            <person name="Wing R."/>
            <person name="Cregan P."/>
            <person name="Specht J."/>
            <person name="Grimwood J."/>
            <person name="Rokhsar D."/>
            <person name="Stacey G."/>
            <person name="Shoemaker R."/>
            <person name="Jackson S."/>
        </authorList>
    </citation>
    <scope>NUCLEOTIDE SEQUENCE</scope>
    <source>
        <tissue evidence="2">Callus</tissue>
    </source>
</reference>
<evidence type="ECO:0000313" key="4">
    <source>
        <dbReference type="Proteomes" id="UP000008827"/>
    </source>
</evidence>
<name>K7L320_SOYBN</name>
<sequence>MGVEKRFVVILSFGRHVLLTLYQAVPGDVWWPMEIGGICVALIKTEGSVGLDVLSNSWKA</sequence>
<reference evidence="3" key="2">
    <citation type="submission" date="2018-02" db="UniProtKB">
        <authorList>
            <consortium name="EnsemblPlants"/>
        </authorList>
    </citation>
    <scope>IDENTIFICATION</scope>
    <source>
        <strain evidence="3">Williams 82</strain>
    </source>
</reference>
<reference evidence="2 3" key="1">
    <citation type="journal article" date="2010" name="Nature">
        <title>Genome sequence of the palaeopolyploid soybean.</title>
        <authorList>
            <person name="Schmutz J."/>
            <person name="Cannon S.B."/>
            <person name="Schlueter J."/>
            <person name="Ma J."/>
            <person name="Mitros T."/>
            <person name="Nelson W."/>
            <person name="Hyten D.L."/>
            <person name="Song Q."/>
            <person name="Thelen J.J."/>
            <person name="Cheng J."/>
            <person name="Xu D."/>
            <person name="Hellsten U."/>
            <person name="May G.D."/>
            <person name="Yu Y."/>
            <person name="Sakurai T."/>
            <person name="Umezawa T."/>
            <person name="Bhattacharyya M.K."/>
            <person name="Sandhu D."/>
            <person name="Valliyodan B."/>
            <person name="Lindquist E."/>
            <person name="Peto M."/>
            <person name="Grant D."/>
            <person name="Shu S."/>
            <person name="Goodstein D."/>
            <person name="Barry K."/>
            <person name="Futrell-Griggs M."/>
            <person name="Abernathy B."/>
            <person name="Du J."/>
            <person name="Tian Z."/>
            <person name="Zhu L."/>
            <person name="Gill N."/>
            <person name="Joshi T."/>
            <person name="Libault M."/>
            <person name="Sethuraman A."/>
            <person name="Zhang X.-C."/>
            <person name="Shinozaki K."/>
            <person name="Nguyen H.T."/>
            <person name="Wing R.A."/>
            <person name="Cregan P."/>
            <person name="Specht J."/>
            <person name="Grimwood J."/>
            <person name="Rokhsar D."/>
            <person name="Stacey G."/>
            <person name="Shoemaker R.C."/>
            <person name="Jackson S.A."/>
        </authorList>
    </citation>
    <scope>NUCLEOTIDE SEQUENCE [LARGE SCALE GENOMIC DNA]</scope>
    <source>
        <strain evidence="3">cv. Williams 82</strain>
        <tissue evidence="2">Callus</tissue>
    </source>
</reference>
<protein>
    <submittedName>
        <fullName evidence="2 3">Uncharacterized protein</fullName>
    </submittedName>
</protein>
<keyword evidence="4" id="KW-1185">Reference proteome</keyword>